<sequence>MEEEEYYDSIDDTAFPECRSFCNDKFFEDDSEIEEDNSQKVSHLVPFYNGNVEKSEIESIKNDSKSNSVTTFRASKLGRRASLMSLTDHRRNRSHLTMFYAKNGTTEKSEKVLADRATCSELSPKTDLLSTFDESASCCENANSCSMCNRFLEKDDNETCNTECNAFRCGSEITLGSKLLSVSQANFNSLAPSKQRFKRETSKNRRSSKPIKLCELGGLGPNIAQEKLEQLRRRQDYGKTVSEKNRIKFMETKVVRKLRQEIRKSNKF</sequence>
<dbReference type="EMBL" id="KB632390">
    <property type="protein sequence ID" value="ERL94433.1"/>
    <property type="molecule type" value="Genomic_DNA"/>
</dbReference>
<evidence type="ECO:0000313" key="1">
    <source>
        <dbReference type="EMBL" id="ERL94433.1"/>
    </source>
</evidence>
<evidence type="ECO:0000313" key="2">
    <source>
        <dbReference type="Proteomes" id="UP000030742"/>
    </source>
</evidence>
<organism evidence="1 2">
    <name type="scientific">Dendroctonus ponderosae</name>
    <name type="common">Mountain pine beetle</name>
    <dbReference type="NCBI Taxonomy" id="77166"/>
    <lineage>
        <taxon>Eukaryota</taxon>
        <taxon>Metazoa</taxon>
        <taxon>Ecdysozoa</taxon>
        <taxon>Arthropoda</taxon>
        <taxon>Hexapoda</taxon>
        <taxon>Insecta</taxon>
        <taxon>Pterygota</taxon>
        <taxon>Neoptera</taxon>
        <taxon>Endopterygota</taxon>
        <taxon>Coleoptera</taxon>
        <taxon>Polyphaga</taxon>
        <taxon>Cucujiformia</taxon>
        <taxon>Curculionidae</taxon>
        <taxon>Scolytinae</taxon>
        <taxon>Dendroctonus</taxon>
    </lineage>
</organism>
<accession>U4UPM2</accession>
<name>U4UPM2_DENPD</name>
<dbReference type="AlphaFoldDB" id="U4UPM2"/>
<gene>
    <name evidence="1" type="ORF">D910_11710</name>
</gene>
<protein>
    <submittedName>
        <fullName evidence="1">Uncharacterized protein</fullName>
    </submittedName>
</protein>
<proteinExistence type="predicted"/>
<dbReference type="OrthoDB" id="6719418at2759"/>
<dbReference type="Proteomes" id="UP000030742">
    <property type="component" value="Unassembled WGS sequence"/>
</dbReference>
<reference evidence="1 2" key="1">
    <citation type="journal article" date="2013" name="Genome Biol.">
        <title>Draft genome of the mountain pine beetle, Dendroctonus ponderosae Hopkins, a major forest pest.</title>
        <authorList>
            <person name="Keeling C.I."/>
            <person name="Yuen M.M."/>
            <person name="Liao N.Y."/>
            <person name="Docking T.R."/>
            <person name="Chan S.K."/>
            <person name="Taylor G.A."/>
            <person name="Palmquist D.L."/>
            <person name="Jackman S.D."/>
            <person name="Nguyen A."/>
            <person name="Li M."/>
            <person name="Henderson H."/>
            <person name="Janes J.K."/>
            <person name="Zhao Y."/>
            <person name="Pandoh P."/>
            <person name="Moore R."/>
            <person name="Sperling F.A."/>
            <person name="Huber D.P."/>
            <person name="Birol I."/>
            <person name="Jones S.J."/>
            <person name="Bohlmann J."/>
        </authorList>
    </citation>
    <scope>NUCLEOTIDE SEQUENCE</scope>
</reference>